<dbReference type="AlphaFoldDB" id="A0A0G4IPK8"/>
<feature type="transmembrane region" description="Helical" evidence="2">
    <location>
        <begin position="346"/>
        <end position="365"/>
    </location>
</feature>
<dbReference type="Proteomes" id="UP000039324">
    <property type="component" value="Unassembled WGS sequence"/>
</dbReference>
<sequence>MPCAHRDALFRITCGIRPLSTMPTGVYRCLAAAFALVLVAVARKDCTDRAQRCADAIGNRLQVDVTERSALNASLLSRGTIAQMRLDVGRFPCEDKRRVAKLIEDAELVLRDKRDVVVHLRPDALTYSQGWDRPACVIARIFPDDTQALVAFVNLLDSPLGRLYSPTDLEFLLIQKSAYFHNLVRRRLIDAIDLDVFLQAYPETFIKSFAIDQDYSIGGCANDLPADLLMRYLAESDPSQQALFFVRFAVSMAEHFRTVDYRRWRLAGMSADDVLSILDAVPSLNLGFYAPGPQRIDADVYLNEEYDAIIRYEQDGISEREWEFVDPMAADDGASPPGWPRPSKRALLAVAATVITPAVALLGASRKRSRAKPAPQRSHRSLSRPLRIAAAAGLAVVVAAVLMRRRRRRRHRVHLIPKQRPEEPRPTSQQR</sequence>
<keyword evidence="5" id="KW-1185">Reference proteome</keyword>
<keyword evidence="4" id="KW-0496">Mitochondrion</keyword>
<gene>
    <name evidence="3" type="ORF">PBRA_000609</name>
    <name evidence="4" type="ORF">PLBR_LOCUS4784</name>
</gene>
<feature type="transmembrane region" description="Helical" evidence="2">
    <location>
        <begin position="385"/>
        <end position="403"/>
    </location>
</feature>
<dbReference type="Proteomes" id="UP000290189">
    <property type="component" value="Unassembled WGS sequence"/>
</dbReference>
<evidence type="ECO:0000256" key="2">
    <source>
        <dbReference type="SAM" id="Phobius"/>
    </source>
</evidence>
<proteinExistence type="predicted"/>
<keyword evidence="2" id="KW-0472">Membrane</keyword>
<accession>A0A0G4IPK8</accession>
<feature type="region of interest" description="Disordered" evidence="1">
    <location>
        <begin position="410"/>
        <end position="431"/>
    </location>
</feature>
<keyword evidence="2" id="KW-1133">Transmembrane helix</keyword>
<evidence type="ECO:0000313" key="3">
    <source>
        <dbReference type="EMBL" id="CEO97263.1"/>
    </source>
</evidence>
<reference evidence="3 5" key="1">
    <citation type="submission" date="2015-02" db="EMBL/GenBank/DDBJ databases">
        <authorList>
            <person name="Chooi Y.-H."/>
        </authorList>
    </citation>
    <scope>NUCLEOTIDE SEQUENCE [LARGE SCALE GENOMIC DNA]</scope>
    <source>
        <strain evidence="3">E3</strain>
    </source>
</reference>
<evidence type="ECO:0000313" key="5">
    <source>
        <dbReference type="Proteomes" id="UP000039324"/>
    </source>
</evidence>
<dbReference type="EMBL" id="CDSF01000079">
    <property type="protein sequence ID" value="CEO97263.1"/>
    <property type="molecule type" value="Genomic_DNA"/>
</dbReference>
<dbReference type="EMBL" id="OVEO01000008">
    <property type="protein sequence ID" value="SPQ97569.1"/>
    <property type="molecule type" value="Genomic_DNA"/>
</dbReference>
<geneLocation type="mitochondrion" evidence="4"/>
<name>A0A0G4IPK8_PLABS</name>
<reference evidence="4 6" key="2">
    <citation type="submission" date="2018-03" db="EMBL/GenBank/DDBJ databases">
        <authorList>
            <person name="Fogelqvist J."/>
        </authorList>
    </citation>
    <scope>NUCLEOTIDE SEQUENCE [LARGE SCALE GENOMIC DNA]</scope>
</reference>
<evidence type="ECO:0000313" key="4">
    <source>
        <dbReference type="EMBL" id="SPQ97569.1"/>
    </source>
</evidence>
<evidence type="ECO:0000313" key="6">
    <source>
        <dbReference type="Proteomes" id="UP000290189"/>
    </source>
</evidence>
<evidence type="ECO:0000256" key="1">
    <source>
        <dbReference type="SAM" id="MobiDB-lite"/>
    </source>
</evidence>
<organism evidence="3 5">
    <name type="scientific">Plasmodiophora brassicae</name>
    <name type="common">Clubroot disease agent</name>
    <dbReference type="NCBI Taxonomy" id="37360"/>
    <lineage>
        <taxon>Eukaryota</taxon>
        <taxon>Sar</taxon>
        <taxon>Rhizaria</taxon>
        <taxon>Endomyxa</taxon>
        <taxon>Phytomyxea</taxon>
        <taxon>Plasmodiophorida</taxon>
        <taxon>Plasmodiophoridae</taxon>
        <taxon>Plasmodiophora</taxon>
    </lineage>
</organism>
<keyword evidence="2" id="KW-0812">Transmembrane</keyword>
<feature type="transmembrane region" description="Helical" evidence="2">
    <location>
        <begin position="25"/>
        <end position="42"/>
    </location>
</feature>
<protein>
    <submittedName>
        <fullName evidence="3">Uncharacterized protein</fullName>
    </submittedName>
</protein>